<evidence type="ECO:0000256" key="1">
    <source>
        <dbReference type="SAM" id="SignalP"/>
    </source>
</evidence>
<evidence type="ECO:0000313" key="3">
    <source>
        <dbReference type="Proteomes" id="UP000604825"/>
    </source>
</evidence>
<sequence length="70" mass="7639">MRTSGGGFAGLVVCVATVCLLLPTASRAQLKVGFYNTTCPNAEALVRQGRHGCFRQQLRRRTRAHPPPFP</sequence>
<evidence type="ECO:0000313" key="2">
    <source>
        <dbReference type="EMBL" id="CAD6343927.1"/>
    </source>
</evidence>
<comment type="caution">
    <text evidence="2">The sequence shown here is derived from an EMBL/GenBank/DDBJ whole genome shotgun (WGS) entry which is preliminary data.</text>
</comment>
<feature type="chain" id="PRO_5032401208" description="Peroxidase" evidence="1">
    <location>
        <begin position="29"/>
        <end position="70"/>
    </location>
</feature>
<proteinExistence type="predicted"/>
<evidence type="ECO:0008006" key="4">
    <source>
        <dbReference type="Google" id="ProtNLM"/>
    </source>
</evidence>
<reference evidence="2" key="1">
    <citation type="submission" date="2020-10" db="EMBL/GenBank/DDBJ databases">
        <authorList>
            <person name="Han B."/>
            <person name="Lu T."/>
            <person name="Zhao Q."/>
            <person name="Huang X."/>
            <person name="Zhao Y."/>
        </authorList>
    </citation>
    <scope>NUCLEOTIDE SEQUENCE</scope>
</reference>
<accession>A0A811SS22</accession>
<keyword evidence="1" id="KW-0732">Signal</keyword>
<gene>
    <name evidence="2" type="ORF">NCGR_LOCUS68025</name>
</gene>
<dbReference type="Proteomes" id="UP000604825">
    <property type="component" value="Unassembled WGS sequence"/>
</dbReference>
<dbReference type="EMBL" id="CAJGYO010000856">
    <property type="protein sequence ID" value="CAD6343927.1"/>
    <property type="molecule type" value="Genomic_DNA"/>
</dbReference>
<keyword evidence="3" id="KW-1185">Reference proteome</keyword>
<feature type="signal peptide" evidence="1">
    <location>
        <begin position="1"/>
        <end position="28"/>
    </location>
</feature>
<dbReference type="AlphaFoldDB" id="A0A811SS22"/>
<name>A0A811SS22_9POAL</name>
<protein>
    <recommendedName>
        <fullName evidence="4">Peroxidase</fullName>
    </recommendedName>
</protein>
<organism evidence="2 3">
    <name type="scientific">Miscanthus lutarioriparius</name>
    <dbReference type="NCBI Taxonomy" id="422564"/>
    <lineage>
        <taxon>Eukaryota</taxon>
        <taxon>Viridiplantae</taxon>
        <taxon>Streptophyta</taxon>
        <taxon>Embryophyta</taxon>
        <taxon>Tracheophyta</taxon>
        <taxon>Spermatophyta</taxon>
        <taxon>Magnoliopsida</taxon>
        <taxon>Liliopsida</taxon>
        <taxon>Poales</taxon>
        <taxon>Poaceae</taxon>
        <taxon>PACMAD clade</taxon>
        <taxon>Panicoideae</taxon>
        <taxon>Andropogonodae</taxon>
        <taxon>Andropogoneae</taxon>
        <taxon>Saccharinae</taxon>
        <taxon>Miscanthus</taxon>
    </lineage>
</organism>